<name>A0A2S6A248_9NOCA</name>
<dbReference type="PROSITE" id="PS50862">
    <property type="entry name" value="AA_TRNA_LIGASE_II"/>
    <property type="match status" value="1"/>
</dbReference>
<evidence type="ECO:0000313" key="5">
    <source>
        <dbReference type="EMBL" id="PPJ25638.1"/>
    </source>
</evidence>
<keyword evidence="6" id="KW-1185">Reference proteome</keyword>
<dbReference type="Gene3D" id="3.30.930.10">
    <property type="entry name" value="Bira Bifunctional Protein, Domain 2"/>
    <property type="match status" value="1"/>
</dbReference>
<dbReference type="GO" id="GO:0005524">
    <property type="term" value="F:ATP binding"/>
    <property type="evidence" value="ECO:0007669"/>
    <property type="project" value="InterPro"/>
</dbReference>
<dbReference type="InterPro" id="IPR006195">
    <property type="entry name" value="aa-tRNA-synth_II"/>
</dbReference>
<dbReference type="GO" id="GO:0005829">
    <property type="term" value="C:cytosol"/>
    <property type="evidence" value="ECO:0007669"/>
    <property type="project" value="TreeGrafter"/>
</dbReference>
<dbReference type="RefSeq" id="WP_104363967.1">
    <property type="nucleotide sequence ID" value="NZ_PSZD01000015.1"/>
</dbReference>
<protein>
    <recommendedName>
        <fullName evidence="4">Aminoacyl-transfer RNA synthetases class-II family profile domain-containing protein</fullName>
    </recommendedName>
</protein>
<comment type="caution">
    <text evidence="5">The sequence shown here is derived from an EMBL/GenBank/DDBJ whole genome shotgun (WGS) entry which is preliminary data.</text>
</comment>
<keyword evidence="1" id="KW-0436">Ligase</keyword>
<feature type="domain" description="Aminoacyl-transfer RNA synthetases class-II family profile" evidence="4">
    <location>
        <begin position="34"/>
        <end position="333"/>
    </location>
</feature>
<dbReference type="AlphaFoldDB" id="A0A2S6A248"/>
<keyword evidence="3" id="KW-0067">ATP-binding</keyword>
<dbReference type="InterPro" id="IPR045864">
    <property type="entry name" value="aa-tRNA-synth_II/BPL/LPL"/>
</dbReference>
<organism evidence="5 6">
    <name type="scientific">Nocardia nova</name>
    <dbReference type="NCBI Taxonomy" id="37330"/>
    <lineage>
        <taxon>Bacteria</taxon>
        <taxon>Bacillati</taxon>
        <taxon>Actinomycetota</taxon>
        <taxon>Actinomycetes</taxon>
        <taxon>Mycobacteriales</taxon>
        <taxon>Nocardiaceae</taxon>
        <taxon>Nocardia</taxon>
    </lineage>
</organism>
<dbReference type="GO" id="GO:0004824">
    <property type="term" value="F:lysine-tRNA ligase activity"/>
    <property type="evidence" value="ECO:0007669"/>
    <property type="project" value="TreeGrafter"/>
</dbReference>
<dbReference type="SUPFAM" id="SSF55681">
    <property type="entry name" value="Class II aaRS and biotin synthetases"/>
    <property type="match status" value="1"/>
</dbReference>
<dbReference type="InterPro" id="IPR004364">
    <property type="entry name" value="Aa-tRNA-synt_II"/>
</dbReference>
<reference evidence="5 6" key="1">
    <citation type="submission" date="2018-02" db="EMBL/GenBank/DDBJ databases">
        <title>8 Nocardia nova and 1 Nocardia cyriacigeorgica strain used for evolution to TMP-SMX.</title>
        <authorList>
            <person name="Mehta H."/>
            <person name="Weng J."/>
            <person name="Shamoo Y."/>
        </authorList>
    </citation>
    <scope>NUCLEOTIDE SEQUENCE [LARGE SCALE GENOMIC DNA]</scope>
    <source>
        <strain evidence="5 6">BAA2227</strain>
    </source>
</reference>
<dbReference type="PANTHER" id="PTHR42918">
    <property type="entry name" value="LYSYL-TRNA SYNTHETASE"/>
    <property type="match status" value="1"/>
</dbReference>
<dbReference type="GO" id="GO:0000049">
    <property type="term" value="F:tRNA binding"/>
    <property type="evidence" value="ECO:0007669"/>
    <property type="project" value="TreeGrafter"/>
</dbReference>
<keyword evidence="2" id="KW-0547">Nucleotide-binding</keyword>
<sequence length="335" mass="37350">MTVLTSSDRRRYGQFLHQHEQERELATRRLLFIQALRDYLRSAGYHETPVPVLTRYPESAPIGQFETHDPVTGEGYYLRHSSEEFLRRLMVAFDRVFDLGPVMRAETPDSMHATEFVMLQTAANNLDLPGGVRLAIGLVQSAIQSAFGTQHAGHADLSHVTIQRFNEAVAEQLGLDTELPDVELLPTARKWLAAHGHSSDGADWEVAEAFMKHAIELRLRTPTVLTDFPAVLKHNSQLDPETGRAQRFSLIVNGIECADGGLKLRTAADYRPMVDTNAQLRAELFGTTIDDGPSDFYADVDTAPCDVVTFGLGIDRVLAVFTGRSIHDLQLFPFH</sequence>
<dbReference type="EMBL" id="PSZD01000015">
    <property type="protein sequence ID" value="PPJ25638.1"/>
    <property type="molecule type" value="Genomic_DNA"/>
</dbReference>
<evidence type="ECO:0000313" key="6">
    <source>
        <dbReference type="Proteomes" id="UP000238356"/>
    </source>
</evidence>
<evidence type="ECO:0000256" key="2">
    <source>
        <dbReference type="ARBA" id="ARBA00022741"/>
    </source>
</evidence>
<evidence type="ECO:0000256" key="1">
    <source>
        <dbReference type="ARBA" id="ARBA00022598"/>
    </source>
</evidence>
<gene>
    <name evidence="5" type="ORF">C5F51_22700</name>
</gene>
<accession>A0A2S6A248</accession>
<proteinExistence type="predicted"/>
<dbReference type="Pfam" id="PF00152">
    <property type="entry name" value="tRNA-synt_2"/>
    <property type="match status" value="1"/>
</dbReference>
<dbReference type="Proteomes" id="UP000238356">
    <property type="component" value="Unassembled WGS sequence"/>
</dbReference>
<evidence type="ECO:0000259" key="4">
    <source>
        <dbReference type="PROSITE" id="PS50862"/>
    </source>
</evidence>
<dbReference type="GO" id="GO:0006430">
    <property type="term" value="P:lysyl-tRNA aminoacylation"/>
    <property type="evidence" value="ECO:0007669"/>
    <property type="project" value="TreeGrafter"/>
</dbReference>
<evidence type="ECO:0000256" key="3">
    <source>
        <dbReference type="ARBA" id="ARBA00022840"/>
    </source>
</evidence>
<dbReference type="PANTHER" id="PTHR42918:SF15">
    <property type="entry name" value="LYSINE--TRNA LIGASE, CHLOROPLASTIC_MITOCHONDRIAL"/>
    <property type="match status" value="1"/>
</dbReference>